<dbReference type="Proteomes" id="UP001143910">
    <property type="component" value="Unassembled WGS sequence"/>
</dbReference>
<accession>A0ACC1MQC6</accession>
<evidence type="ECO:0000313" key="1">
    <source>
        <dbReference type="EMBL" id="KAJ2968806.1"/>
    </source>
</evidence>
<evidence type="ECO:0000313" key="2">
    <source>
        <dbReference type="Proteomes" id="UP001143910"/>
    </source>
</evidence>
<name>A0ACC1MQC6_9HYPO</name>
<proteinExistence type="predicted"/>
<comment type="caution">
    <text evidence="1">The sequence shown here is derived from an EMBL/GenBank/DDBJ whole genome shotgun (WGS) entry which is preliminary data.</text>
</comment>
<dbReference type="EMBL" id="JANJQO010001895">
    <property type="protein sequence ID" value="KAJ2968806.1"/>
    <property type="molecule type" value="Genomic_DNA"/>
</dbReference>
<organism evidence="1 2">
    <name type="scientific">Zarea fungicola</name>
    <dbReference type="NCBI Taxonomy" id="93591"/>
    <lineage>
        <taxon>Eukaryota</taxon>
        <taxon>Fungi</taxon>
        <taxon>Dikarya</taxon>
        <taxon>Ascomycota</taxon>
        <taxon>Pezizomycotina</taxon>
        <taxon>Sordariomycetes</taxon>
        <taxon>Hypocreomycetidae</taxon>
        <taxon>Hypocreales</taxon>
        <taxon>Cordycipitaceae</taxon>
        <taxon>Zarea</taxon>
    </lineage>
</organism>
<protein>
    <submittedName>
        <fullName evidence="1">Uncharacterized protein</fullName>
    </submittedName>
</protein>
<reference evidence="1" key="1">
    <citation type="submission" date="2022-08" db="EMBL/GenBank/DDBJ databases">
        <title>Genome Sequence of Lecanicillium fungicola.</title>
        <authorList>
            <person name="Buettner E."/>
        </authorList>
    </citation>
    <scope>NUCLEOTIDE SEQUENCE</scope>
    <source>
        <strain evidence="1">Babe33</strain>
    </source>
</reference>
<gene>
    <name evidence="1" type="ORF">NQ176_g9001</name>
</gene>
<sequence length="736" mass="82121">MATEAFTRRNTFHVNINWEPGASPSTAKHVQDQMYVESLEPLNKTEETPIILIHGDYHSSQIWLTKPDLQPGWASYFLNRGYHVYLVDLPGTGRSNFLRQSHVKYSELHSLPANQVQRGLTIPKKYLDRVTGTSRWPSINRHDKWPGAGTSGDLIFDRYCASLTSMCFSFEERQTLAQNALTSLLQVTGKSILIGEGTGATMAWLAADAAPNLVAGVVAIEPPGPPFCKSGPARLRYGLAGIPLTYDPPVRAPQHICEDDSDAPCLDLALYENAGNRKKMILQFNREKSPRGFIFLDHVTKLDASKSCVRKLTNLQKMPHVLFTAEASSHSTFDISTLHFMKQAGLKVDCGFLTEYSTFGNGHLMFLETNSDDIAALVVRWINKRVPKKGDRDIALPMSVKPVASTPASSSRDLKAQTNPFPQRMVTTTRPTVSQLIDLTAESEPDPPTSCRGSEPMDLCQSEDTPVMTASTTLPPIAQPLPIPQMDYNFATRTIPEKPEAFRLSDFVTLPGDDPMPENTEAITLSDFVTPSDDLTLPEASVLYDVYHTPSPSLATEFFTPPPFPPSTVIQEPRRRALTFERTPWRLEQQRRKENRRPRRGNARRYESTYSGQNHPRSGEFPPTQPWQPPPPQSSMMDQSSHYFRPGNSYLRPPLKGQQPSYPNDKTVRSIQDIPPCRSPAIKKEPEGTGSNFQMPPSSRNGHQPDCFPTPPSLSPWYKQVGAFPVPGYPPAQRRG</sequence>
<keyword evidence="2" id="KW-1185">Reference proteome</keyword>